<feature type="non-terminal residue" evidence="1">
    <location>
        <position position="1"/>
    </location>
</feature>
<proteinExistence type="predicted"/>
<feature type="non-terminal residue" evidence="1">
    <location>
        <position position="127"/>
    </location>
</feature>
<dbReference type="Proteomes" id="UP001174936">
    <property type="component" value="Unassembled WGS sequence"/>
</dbReference>
<evidence type="ECO:0000313" key="2">
    <source>
        <dbReference type="Proteomes" id="UP001174936"/>
    </source>
</evidence>
<keyword evidence="2" id="KW-1185">Reference proteome</keyword>
<protein>
    <submittedName>
        <fullName evidence="1">Uncharacterized protein</fullName>
    </submittedName>
</protein>
<reference evidence="1" key="1">
    <citation type="submission" date="2023-06" db="EMBL/GenBank/DDBJ databases">
        <title>Genome-scale phylogeny and comparative genomics of the fungal order Sordariales.</title>
        <authorList>
            <consortium name="Lawrence Berkeley National Laboratory"/>
            <person name="Hensen N."/>
            <person name="Bonometti L."/>
            <person name="Westerberg I."/>
            <person name="Brannstrom I.O."/>
            <person name="Guillou S."/>
            <person name="Cros-Aarteil S."/>
            <person name="Calhoun S."/>
            <person name="Haridas S."/>
            <person name="Kuo A."/>
            <person name="Mondo S."/>
            <person name="Pangilinan J."/>
            <person name="Riley R."/>
            <person name="Labutti K."/>
            <person name="Andreopoulos B."/>
            <person name="Lipzen A."/>
            <person name="Chen C."/>
            <person name="Yanf M."/>
            <person name="Daum C."/>
            <person name="Ng V."/>
            <person name="Clum A."/>
            <person name="Steindorff A."/>
            <person name="Ohm R."/>
            <person name="Martin F."/>
            <person name="Silar P."/>
            <person name="Natvig D."/>
            <person name="Lalanne C."/>
            <person name="Gautier V."/>
            <person name="Ament-Velasquez S.L."/>
            <person name="Kruys A."/>
            <person name="Hutchinson M.I."/>
            <person name="Powell A.J."/>
            <person name="Barry K."/>
            <person name="Miller A.N."/>
            <person name="Grigoriev I.V."/>
            <person name="Debuchy R."/>
            <person name="Gladieux P."/>
            <person name="Thoren M.H."/>
            <person name="Johannesson H."/>
        </authorList>
    </citation>
    <scope>NUCLEOTIDE SEQUENCE</scope>
    <source>
        <strain evidence="1">SMH2532-1</strain>
    </source>
</reference>
<dbReference type="AlphaFoldDB" id="A0AA39XT12"/>
<organism evidence="1 2">
    <name type="scientific">Cercophora newfieldiana</name>
    <dbReference type="NCBI Taxonomy" id="92897"/>
    <lineage>
        <taxon>Eukaryota</taxon>
        <taxon>Fungi</taxon>
        <taxon>Dikarya</taxon>
        <taxon>Ascomycota</taxon>
        <taxon>Pezizomycotina</taxon>
        <taxon>Sordariomycetes</taxon>
        <taxon>Sordariomycetidae</taxon>
        <taxon>Sordariales</taxon>
        <taxon>Lasiosphaeriaceae</taxon>
        <taxon>Cercophora</taxon>
    </lineage>
</organism>
<dbReference type="EMBL" id="JAULSV010000007">
    <property type="protein sequence ID" value="KAK0639703.1"/>
    <property type="molecule type" value="Genomic_DNA"/>
</dbReference>
<sequence>LWCEFRGLLDCKATFHLGDDRGWIDHHAVEHLGGEFPRRLVCWFCDDFGDAFSVPTNSKTLDTDLKENFELRMAHVREHILSDDLTLDQMRPDFYMVEHLYRHNLMDGISYKSAMHYTEVPESFRIP</sequence>
<comment type="caution">
    <text evidence="1">The sequence shown here is derived from an EMBL/GenBank/DDBJ whole genome shotgun (WGS) entry which is preliminary data.</text>
</comment>
<name>A0AA39XT12_9PEZI</name>
<evidence type="ECO:0000313" key="1">
    <source>
        <dbReference type="EMBL" id="KAK0639703.1"/>
    </source>
</evidence>
<gene>
    <name evidence="1" type="ORF">B0T16DRAFT_297714</name>
</gene>
<accession>A0AA39XT12</accession>